<proteinExistence type="predicted"/>
<feature type="domain" description="Glycoside hydrolase family 38 central" evidence="2">
    <location>
        <begin position="5"/>
        <end position="48"/>
    </location>
</feature>
<keyword evidence="4" id="KW-1185">Reference proteome</keyword>
<name>A0AAD6ZW83_9AGAR</name>
<dbReference type="InterPro" id="IPR028995">
    <property type="entry name" value="Glyco_hydro_57/38_cen_sf"/>
</dbReference>
<dbReference type="Gene3D" id="1.20.1270.50">
    <property type="entry name" value="Glycoside hydrolase family 38, central domain"/>
    <property type="match status" value="1"/>
</dbReference>
<dbReference type="GO" id="GO:0006013">
    <property type="term" value="P:mannose metabolic process"/>
    <property type="evidence" value="ECO:0007669"/>
    <property type="project" value="InterPro"/>
</dbReference>
<protein>
    <recommendedName>
        <fullName evidence="2">Glycoside hydrolase family 38 central domain-containing protein</fullName>
    </recommendedName>
</protein>
<reference evidence="3" key="1">
    <citation type="submission" date="2023-03" db="EMBL/GenBank/DDBJ databases">
        <title>Massive genome expansion in bonnet fungi (Mycena s.s.) driven by repeated elements and novel gene families across ecological guilds.</title>
        <authorList>
            <consortium name="Lawrence Berkeley National Laboratory"/>
            <person name="Harder C.B."/>
            <person name="Miyauchi S."/>
            <person name="Viragh M."/>
            <person name="Kuo A."/>
            <person name="Thoen E."/>
            <person name="Andreopoulos B."/>
            <person name="Lu D."/>
            <person name="Skrede I."/>
            <person name="Drula E."/>
            <person name="Henrissat B."/>
            <person name="Morin E."/>
            <person name="Kohler A."/>
            <person name="Barry K."/>
            <person name="LaButti K."/>
            <person name="Morin E."/>
            <person name="Salamov A."/>
            <person name="Lipzen A."/>
            <person name="Mereny Z."/>
            <person name="Hegedus B."/>
            <person name="Baldrian P."/>
            <person name="Stursova M."/>
            <person name="Weitz H."/>
            <person name="Taylor A."/>
            <person name="Grigoriev I.V."/>
            <person name="Nagy L.G."/>
            <person name="Martin F."/>
            <person name="Kauserud H."/>
        </authorList>
    </citation>
    <scope>NUCLEOTIDE SEQUENCE</scope>
    <source>
        <strain evidence="3">CBHHK002</strain>
    </source>
</reference>
<gene>
    <name evidence="3" type="ORF">DFH08DRAFT_1081858</name>
</gene>
<dbReference type="Proteomes" id="UP001218218">
    <property type="component" value="Unassembled WGS sequence"/>
</dbReference>
<evidence type="ECO:0000313" key="4">
    <source>
        <dbReference type="Proteomes" id="UP001218218"/>
    </source>
</evidence>
<dbReference type="EMBL" id="JARIHO010000024">
    <property type="protein sequence ID" value="KAJ7342816.1"/>
    <property type="molecule type" value="Genomic_DNA"/>
</dbReference>
<dbReference type="GO" id="GO:0004559">
    <property type="term" value="F:alpha-mannosidase activity"/>
    <property type="evidence" value="ECO:0007669"/>
    <property type="project" value="InterPro"/>
</dbReference>
<evidence type="ECO:0000313" key="3">
    <source>
        <dbReference type="EMBL" id="KAJ7342816.1"/>
    </source>
</evidence>
<organism evidence="3 4">
    <name type="scientific">Mycena albidolilacea</name>
    <dbReference type="NCBI Taxonomy" id="1033008"/>
    <lineage>
        <taxon>Eukaryota</taxon>
        <taxon>Fungi</taxon>
        <taxon>Dikarya</taxon>
        <taxon>Basidiomycota</taxon>
        <taxon>Agaricomycotina</taxon>
        <taxon>Agaricomycetes</taxon>
        <taxon>Agaricomycetidae</taxon>
        <taxon>Agaricales</taxon>
        <taxon>Marasmiineae</taxon>
        <taxon>Mycenaceae</taxon>
        <taxon>Mycena</taxon>
    </lineage>
</organism>
<dbReference type="AlphaFoldDB" id="A0AAD6ZW83"/>
<accession>A0AAD6ZW83</accession>
<dbReference type="InterPro" id="IPR037094">
    <property type="entry name" value="Glyco_hydro_38_cen_sf"/>
</dbReference>
<comment type="caution">
    <text evidence="3">The sequence shown here is derived from an EMBL/GenBank/DDBJ whole genome shotgun (WGS) entry which is preliminary data.</text>
</comment>
<keyword evidence="1" id="KW-0378">Hydrolase</keyword>
<evidence type="ECO:0000259" key="2">
    <source>
        <dbReference type="Pfam" id="PF09261"/>
    </source>
</evidence>
<sequence>MSLAGKKKYVYAKQTLNNAWEKVLLIHFHNIFPGSAIHMVYDNTEYTHHPDIASITALD</sequence>
<dbReference type="SUPFAM" id="SSF88688">
    <property type="entry name" value="Families 57/38 glycoside transferase middle domain"/>
    <property type="match status" value="1"/>
</dbReference>
<dbReference type="Pfam" id="PF09261">
    <property type="entry name" value="Alpha-mann_mid"/>
    <property type="match status" value="1"/>
</dbReference>
<evidence type="ECO:0000256" key="1">
    <source>
        <dbReference type="ARBA" id="ARBA00022801"/>
    </source>
</evidence>
<dbReference type="InterPro" id="IPR015341">
    <property type="entry name" value="Glyco_hydro_38_cen"/>
</dbReference>